<evidence type="ECO:0000313" key="6">
    <source>
        <dbReference type="EMBL" id="MBL0407696.1"/>
    </source>
</evidence>
<keyword evidence="2 3" id="KW-0346">Stress response</keyword>
<reference evidence="6" key="1">
    <citation type="submission" date="2021-01" db="EMBL/GenBank/DDBJ databases">
        <title>Microvirga sp.</title>
        <authorList>
            <person name="Kim M.K."/>
        </authorList>
    </citation>
    <scope>NUCLEOTIDE SEQUENCE</scope>
    <source>
        <strain evidence="6">5420S-16</strain>
    </source>
</reference>
<comment type="caution">
    <text evidence="6">The sequence shown here is derived from an EMBL/GenBank/DDBJ whole genome shotgun (WGS) entry which is preliminary data.</text>
</comment>
<dbReference type="Gene3D" id="2.30.30.100">
    <property type="match status" value="1"/>
</dbReference>
<dbReference type="AlphaFoldDB" id="A0A936ZD84"/>
<dbReference type="EMBL" id="JAEQMY010000103">
    <property type="protein sequence ID" value="MBL0407696.1"/>
    <property type="molecule type" value="Genomic_DNA"/>
</dbReference>
<dbReference type="PANTHER" id="PTHR34772:SF1">
    <property type="entry name" value="RNA-BINDING PROTEIN HFQ"/>
    <property type="match status" value="1"/>
</dbReference>
<evidence type="ECO:0000313" key="7">
    <source>
        <dbReference type="Proteomes" id="UP000605848"/>
    </source>
</evidence>
<name>A0A936ZD84_9HYPH</name>
<feature type="domain" description="Sm" evidence="5">
    <location>
        <begin position="11"/>
        <end position="71"/>
    </location>
</feature>
<comment type="function">
    <text evidence="3">RNA chaperone that binds small regulatory RNA (sRNAs) and mRNAs to facilitate mRNA translational regulation in response to envelope stress, environmental stress and changes in metabolite concentrations. Also binds with high specificity to tRNAs.</text>
</comment>
<dbReference type="GO" id="GO:0045974">
    <property type="term" value="P:regulation of translation, ncRNA-mediated"/>
    <property type="evidence" value="ECO:0007669"/>
    <property type="project" value="TreeGrafter"/>
</dbReference>
<accession>A0A936ZD84</accession>
<dbReference type="SUPFAM" id="SSF50182">
    <property type="entry name" value="Sm-like ribonucleoproteins"/>
    <property type="match status" value="1"/>
</dbReference>
<keyword evidence="1 3" id="KW-0694">RNA-binding</keyword>
<dbReference type="NCBIfam" id="TIGR02383">
    <property type="entry name" value="Hfq"/>
    <property type="match status" value="1"/>
</dbReference>
<comment type="subunit">
    <text evidence="3">Homohexamer.</text>
</comment>
<protein>
    <recommendedName>
        <fullName evidence="3">RNA-binding protein Hfq</fullName>
    </recommendedName>
</protein>
<dbReference type="GO" id="GO:0043487">
    <property type="term" value="P:regulation of RNA stability"/>
    <property type="evidence" value="ECO:0007669"/>
    <property type="project" value="TreeGrafter"/>
</dbReference>
<dbReference type="Pfam" id="PF17209">
    <property type="entry name" value="Hfq"/>
    <property type="match status" value="1"/>
</dbReference>
<evidence type="ECO:0000256" key="1">
    <source>
        <dbReference type="ARBA" id="ARBA00022884"/>
    </source>
</evidence>
<dbReference type="PANTHER" id="PTHR34772">
    <property type="entry name" value="RNA-BINDING PROTEIN HFQ"/>
    <property type="match status" value="1"/>
</dbReference>
<evidence type="ECO:0000256" key="2">
    <source>
        <dbReference type="ARBA" id="ARBA00023016"/>
    </source>
</evidence>
<dbReference type="InterPro" id="IPR010920">
    <property type="entry name" value="LSM_dom_sf"/>
</dbReference>
<gene>
    <name evidence="3 6" type="primary">hfq</name>
    <name evidence="6" type="ORF">JKG68_27685</name>
</gene>
<evidence type="ECO:0000259" key="5">
    <source>
        <dbReference type="PROSITE" id="PS52002"/>
    </source>
</evidence>
<sequence length="95" mass="10339">MPAQSTATIQDAFLKHVRANNIDVTMFLVNGIRLQGRIKRYDSYTVQLVRGDSSQIIFKHAISAINPAEPVELMRAKTDQGQSEPVLSPGGSNAG</sequence>
<keyword evidence="7" id="KW-1185">Reference proteome</keyword>
<dbReference type="GO" id="GO:0006355">
    <property type="term" value="P:regulation of DNA-templated transcription"/>
    <property type="evidence" value="ECO:0007669"/>
    <property type="project" value="InterPro"/>
</dbReference>
<dbReference type="GO" id="GO:0003723">
    <property type="term" value="F:RNA binding"/>
    <property type="evidence" value="ECO:0007669"/>
    <property type="project" value="UniProtKB-UniRule"/>
</dbReference>
<dbReference type="GO" id="GO:0005829">
    <property type="term" value="C:cytosol"/>
    <property type="evidence" value="ECO:0007669"/>
    <property type="project" value="TreeGrafter"/>
</dbReference>
<dbReference type="CDD" id="cd01716">
    <property type="entry name" value="Hfq"/>
    <property type="match status" value="1"/>
</dbReference>
<dbReference type="RefSeq" id="WP_202065172.1">
    <property type="nucleotide sequence ID" value="NZ_JAEQMY010000103.1"/>
</dbReference>
<evidence type="ECO:0000256" key="4">
    <source>
        <dbReference type="SAM" id="MobiDB-lite"/>
    </source>
</evidence>
<dbReference type="HAMAP" id="MF_00436">
    <property type="entry name" value="Hfq"/>
    <property type="match status" value="1"/>
</dbReference>
<proteinExistence type="inferred from homology"/>
<dbReference type="PROSITE" id="PS52002">
    <property type="entry name" value="SM"/>
    <property type="match status" value="1"/>
</dbReference>
<dbReference type="InterPro" id="IPR047575">
    <property type="entry name" value="Sm"/>
</dbReference>
<comment type="similarity">
    <text evidence="3">Belongs to the Hfq family.</text>
</comment>
<dbReference type="Proteomes" id="UP000605848">
    <property type="component" value="Unassembled WGS sequence"/>
</dbReference>
<dbReference type="InterPro" id="IPR005001">
    <property type="entry name" value="Hfq"/>
</dbReference>
<feature type="region of interest" description="Disordered" evidence="4">
    <location>
        <begin position="75"/>
        <end position="95"/>
    </location>
</feature>
<evidence type="ECO:0000256" key="3">
    <source>
        <dbReference type="HAMAP-Rule" id="MF_00436"/>
    </source>
</evidence>
<organism evidence="6 7">
    <name type="scientific">Microvirga aerilata</name>
    <dbReference type="NCBI Taxonomy" id="670292"/>
    <lineage>
        <taxon>Bacteria</taxon>
        <taxon>Pseudomonadati</taxon>
        <taxon>Pseudomonadota</taxon>
        <taxon>Alphaproteobacteria</taxon>
        <taxon>Hyphomicrobiales</taxon>
        <taxon>Methylobacteriaceae</taxon>
        <taxon>Microvirga</taxon>
    </lineage>
</organism>